<gene>
    <name evidence="2" type="ORF">LuPra_06294</name>
</gene>
<dbReference type="SMART" id="SM00886">
    <property type="entry name" value="Dabb"/>
    <property type="match status" value="1"/>
</dbReference>
<dbReference type="SUPFAM" id="SSF54909">
    <property type="entry name" value="Dimeric alpha+beta barrel"/>
    <property type="match status" value="1"/>
</dbReference>
<dbReference type="PROSITE" id="PS51502">
    <property type="entry name" value="S_R_A_B_BARREL"/>
    <property type="match status" value="1"/>
</dbReference>
<sequence length="116" mass="13194">MIVHVVLFRPRPDVSDGDRDRMLEAMRVAARDIPTVRRFRIGAHIAEAVPYVISGFPSFPWIALLEFDDEAGLRTYLAHPLHRDLGARFNATAEAAMIYDFAITEELGQFKSQYSE</sequence>
<keyword evidence="3" id="KW-1185">Reference proteome</keyword>
<dbReference type="InterPro" id="IPR011008">
    <property type="entry name" value="Dimeric_a/b-barrel"/>
</dbReference>
<dbReference type="OrthoDB" id="9808130at2"/>
<dbReference type="AlphaFoldDB" id="A0A143PXR4"/>
<evidence type="ECO:0000259" key="1">
    <source>
        <dbReference type="PROSITE" id="PS51502"/>
    </source>
</evidence>
<accession>A0A143PXR4</accession>
<dbReference type="KEGG" id="abac:LuPra_06294"/>
<proteinExistence type="predicted"/>
<reference evidence="2 3" key="1">
    <citation type="journal article" date="2016" name="Genome Announc.">
        <title>First Complete Genome Sequence of a Subdivision 6 Acidobacterium Strain.</title>
        <authorList>
            <person name="Huang S."/>
            <person name="Vieira S."/>
            <person name="Bunk B."/>
            <person name="Riedel T."/>
            <person name="Sproer C."/>
            <person name="Overmann J."/>
        </authorList>
    </citation>
    <scope>NUCLEOTIDE SEQUENCE [LARGE SCALE GENOMIC DNA]</scope>
    <source>
        <strain evidence="3">DSM 100886 HEG_-6_39</strain>
    </source>
</reference>
<organism evidence="2 3">
    <name type="scientific">Luteitalea pratensis</name>
    <dbReference type="NCBI Taxonomy" id="1855912"/>
    <lineage>
        <taxon>Bacteria</taxon>
        <taxon>Pseudomonadati</taxon>
        <taxon>Acidobacteriota</taxon>
        <taxon>Vicinamibacteria</taxon>
        <taxon>Vicinamibacterales</taxon>
        <taxon>Vicinamibacteraceae</taxon>
        <taxon>Luteitalea</taxon>
    </lineage>
</organism>
<dbReference type="Pfam" id="PF07876">
    <property type="entry name" value="Dabb"/>
    <property type="match status" value="1"/>
</dbReference>
<dbReference type="STRING" id="1855912.LuPra_06294"/>
<evidence type="ECO:0000313" key="2">
    <source>
        <dbReference type="EMBL" id="AMY13008.1"/>
    </source>
</evidence>
<name>A0A143PXR4_LUTPR</name>
<evidence type="ECO:0000313" key="3">
    <source>
        <dbReference type="Proteomes" id="UP000076079"/>
    </source>
</evidence>
<dbReference type="EMBL" id="CP015136">
    <property type="protein sequence ID" value="AMY13008.1"/>
    <property type="molecule type" value="Genomic_DNA"/>
</dbReference>
<dbReference type="Proteomes" id="UP000076079">
    <property type="component" value="Chromosome"/>
</dbReference>
<feature type="domain" description="Stress-response A/B barrel" evidence="1">
    <location>
        <begin position="2"/>
        <end position="101"/>
    </location>
</feature>
<dbReference type="InterPro" id="IPR013097">
    <property type="entry name" value="Dabb"/>
</dbReference>
<protein>
    <submittedName>
        <fullName evidence="2">Stress responsive A/B Barrel Domain protein</fullName>
    </submittedName>
</protein>
<reference evidence="3" key="2">
    <citation type="submission" date="2016-04" db="EMBL/GenBank/DDBJ databases">
        <title>First Complete Genome Sequence of a Subdivision 6 Acidobacterium.</title>
        <authorList>
            <person name="Huang S."/>
            <person name="Vieira S."/>
            <person name="Bunk B."/>
            <person name="Riedel T."/>
            <person name="Sproeer C."/>
            <person name="Overmann J."/>
        </authorList>
    </citation>
    <scope>NUCLEOTIDE SEQUENCE [LARGE SCALE GENOMIC DNA]</scope>
    <source>
        <strain evidence="3">DSM 100886 HEG_-6_39</strain>
    </source>
</reference>
<dbReference type="Gene3D" id="3.30.70.100">
    <property type="match status" value="1"/>
</dbReference>